<feature type="region of interest" description="Disordered" evidence="2">
    <location>
        <begin position="1051"/>
        <end position="1079"/>
    </location>
</feature>
<dbReference type="InterPro" id="IPR011990">
    <property type="entry name" value="TPR-like_helical_dom_sf"/>
</dbReference>
<feature type="compositionally biased region" description="Polar residues" evidence="2">
    <location>
        <begin position="673"/>
        <end position="694"/>
    </location>
</feature>
<feature type="compositionally biased region" description="Polar residues" evidence="2">
    <location>
        <begin position="538"/>
        <end position="557"/>
    </location>
</feature>
<evidence type="ECO:0000256" key="2">
    <source>
        <dbReference type="SAM" id="MobiDB-lite"/>
    </source>
</evidence>
<dbReference type="EMBL" id="JAGMVJ010000005">
    <property type="protein sequence ID" value="KAH7090424.1"/>
    <property type="molecule type" value="Genomic_DNA"/>
</dbReference>
<feature type="compositionally biased region" description="Polar residues" evidence="2">
    <location>
        <begin position="283"/>
        <end position="307"/>
    </location>
</feature>
<gene>
    <name evidence="3" type="ORF">FB567DRAFT_290921</name>
</gene>
<dbReference type="SUPFAM" id="SSF81901">
    <property type="entry name" value="HCP-like"/>
    <property type="match status" value="1"/>
</dbReference>
<dbReference type="OrthoDB" id="272077at2759"/>
<dbReference type="InterPro" id="IPR006597">
    <property type="entry name" value="Sel1-like"/>
</dbReference>
<feature type="compositionally biased region" description="Low complexity" evidence="2">
    <location>
        <begin position="174"/>
        <end position="189"/>
    </location>
</feature>
<feature type="compositionally biased region" description="Pro residues" evidence="2">
    <location>
        <begin position="654"/>
        <end position="671"/>
    </location>
</feature>
<feature type="compositionally biased region" description="Low complexity" evidence="2">
    <location>
        <begin position="368"/>
        <end position="388"/>
    </location>
</feature>
<sequence length="1079" mass="119025">MAYQQQQYDSYPQRPQQQQYYDQGHAQHQQHAQHAGYDAHYDAQYQDYGYDQGQYEEWNDGYYDQQGRWVQTQQHGGYQDVNGYGGQAPQGNGQSQGRRPPPQQDNGHYAQDAPHNDPRQQRPAPRQDPRSRPVARGNGPPPNAQQGRGALRPPGLDRSLLQPAPVKAMPMDNPFPSFPAKKAPQAAPAPKDDMNHAMSRMKISDGQNGQRRPHASPPRGQPMPPQNRGPQPRPDANGRQDSGHFEGQGYNQRPPPNRAPAGRGLPPMNTGDARAPPTRRPSDANSPSHRAFGPNTQRSVTMPQTLPSGGAYDAQEQWVEPGAAPGYHDVSSPTYAPPRPSTAGGTQRNSPAGQPQQRPPMPHAQSTPQQQYRAPPQQTYQQPAQQPYQQPPPQASQQQHPEELDDFYDDYYGESQDRKSMATDIDMPNFDAIPDATNKHRRGDSIDNHLAPNSQAGRAQALHHTVSATDPHAPPHDFQQQAQRSRSQPDLHAQYGGNVHEMPGDAPPVPMLPRANTGFDAHGGLPGDPRMRGPPSRAMTTNDMQHPASQPFDQAQRANFDPRYARQPPSMQRVYSDETTYSAPAANTMRNVSSPMAPGNPIQRPGTAAPAPGRVPSDPLGRRPGTTQPMTNPDALPAHPAPVRPGLMQQNRQQPPPTQGVPPQTARPPPVRQYNSETSRASYESQQSNAQRQSVAPHPVTHDELNRLRNTLRANPSDSATGLVLAKKLVEAASVLSDEGGTADTRTRNKNREKFVLEGHKVLKKLVANGHPDAMFYLADCYGQGLLGLQVDTKEAFSLYQSAAKGGHAASAYRTAVCCEMGHEEGGGTKRDPLKAVQWYRRAAALGDTPALYKMGMILLKGLLGQQKNFGEAINMLKRAADRADKDNPHALHELALIYEANTGNERVIQDEAYALQLFHQASDLGYKFSQFRLGQAYEYGLLGVPIDARTSIAWYTRAAAQEEHQSELALSGWYLTGTQGILEQSDTEAYLWARKAACAEPPLPKALFAMGYFTEVGIGCPRSLDEAKRWYGRAAAYKFPKAQERLEELKRGGSKVQMKRERLSRTNQKQQEENCSVM</sequence>
<reference evidence="3" key="1">
    <citation type="journal article" date="2021" name="Nat. Commun.">
        <title>Genetic determinants of endophytism in the Arabidopsis root mycobiome.</title>
        <authorList>
            <person name="Mesny F."/>
            <person name="Miyauchi S."/>
            <person name="Thiergart T."/>
            <person name="Pickel B."/>
            <person name="Atanasova L."/>
            <person name="Karlsson M."/>
            <person name="Huettel B."/>
            <person name="Barry K.W."/>
            <person name="Haridas S."/>
            <person name="Chen C."/>
            <person name="Bauer D."/>
            <person name="Andreopoulos W."/>
            <person name="Pangilinan J."/>
            <person name="LaButti K."/>
            <person name="Riley R."/>
            <person name="Lipzen A."/>
            <person name="Clum A."/>
            <person name="Drula E."/>
            <person name="Henrissat B."/>
            <person name="Kohler A."/>
            <person name="Grigoriev I.V."/>
            <person name="Martin F.M."/>
            <person name="Hacquard S."/>
        </authorList>
    </citation>
    <scope>NUCLEOTIDE SEQUENCE</scope>
    <source>
        <strain evidence="3">MPI-SDFR-AT-0120</strain>
    </source>
</reference>
<feature type="compositionally biased region" description="Pro residues" evidence="2">
    <location>
        <begin position="215"/>
        <end position="233"/>
    </location>
</feature>
<feature type="compositionally biased region" description="Acidic residues" evidence="2">
    <location>
        <begin position="403"/>
        <end position="412"/>
    </location>
</feature>
<feature type="region of interest" description="Disordered" evidence="2">
    <location>
        <begin position="1"/>
        <end position="40"/>
    </location>
</feature>
<evidence type="ECO:0008006" key="5">
    <source>
        <dbReference type="Google" id="ProtNLM"/>
    </source>
</evidence>
<evidence type="ECO:0000256" key="1">
    <source>
        <dbReference type="ARBA" id="ARBA00022737"/>
    </source>
</evidence>
<dbReference type="Gene3D" id="1.25.40.10">
    <property type="entry name" value="Tetratricopeptide repeat domain"/>
    <property type="match status" value="2"/>
</dbReference>
<feature type="compositionally biased region" description="Basic and acidic residues" evidence="2">
    <location>
        <begin position="114"/>
        <end position="131"/>
    </location>
</feature>
<evidence type="ECO:0000313" key="3">
    <source>
        <dbReference type="EMBL" id="KAH7090424.1"/>
    </source>
</evidence>
<feature type="region of interest" description="Disordered" evidence="2">
    <location>
        <begin position="69"/>
        <end position="699"/>
    </location>
</feature>
<dbReference type="PANTHER" id="PTHR46430:SF3">
    <property type="entry name" value="ACTIVATOR OF C KINASE PROTEIN 1"/>
    <property type="match status" value="1"/>
</dbReference>
<keyword evidence="4" id="KW-1185">Reference proteome</keyword>
<dbReference type="InterPro" id="IPR051726">
    <property type="entry name" value="Chitin_Synth_Reg"/>
</dbReference>
<proteinExistence type="predicted"/>
<protein>
    <recommendedName>
        <fullName evidence="5">HCP-like protein</fullName>
    </recommendedName>
</protein>
<organism evidence="3 4">
    <name type="scientific">Paraphoma chrysanthemicola</name>
    <dbReference type="NCBI Taxonomy" id="798071"/>
    <lineage>
        <taxon>Eukaryota</taxon>
        <taxon>Fungi</taxon>
        <taxon>Dikarya</taxon>
        <taxon>Ascomycota</taxon>
        <taxon>Pezizomycotina</taxon>
        <taxon>Dothideomycetes</taxon>
        <taxon>Pleosporomycetidae</taxon>
        <taxon>Pleosporales</taxon>
        <taxon>Pleosporineae</taxon>
        <taxon>Phaeosphaeriaceae</taxon>
        <taxon>Paraphoma</taxon>
    </lineage>
</organism>
<accession>A0A8K0R8X4</accession>
<comment type="caution">
    <text evidence="3">The sequence shown here is derived from an EMBL/GenBank/DDBJ whole genome shotgun (WGS) entry which is preliminary data.</text>
</comment>
<feature type="compositionally biased region" description="Polar residues" evidence="2">
    <location>
        <begin position="1066"/>
        <end position="1079"/>
    </location>
</feature>
<dbReference type="Pfam" id="PF08238">
    <property type="entry name" value="Sel1"/>
    <property type="match status" value="7"/>
</dbReference>
<feature type="compositionally biased region" description="Polar residues" evidence="2">
    <location>
        <begin position="478"/>
        <end position="488"/>
    </location>
</feature>
<keyword evidence="1" id="KW-0677">Repeat</keyword>
<dbReference type="Proteomes" id="UP000813461">
    <property type="component" value="Unassembled WGS sequence"/>
</dbReference>
<feature type="compositionally biased region" description="Low complexity" evidence="2">
    <location>
        <begin position="89"/>
        <end position="98"/>
    </location>
</feature>
<dbReference type="AlphaFoldDB" id="A0A8K0R8X4"/>
<dbReference type="PANTHER" id="PTHR46430">
    <property type="entry name" value="PROTEIN SKT5-RELATED"/>
    <property type="match status" value="1"/>
</dbReference>
<evidence type="ECO:0000313" key="4">
    <source>
        <dbReference type="Proteomes" id="UP000813461"/>
    </source>
</evidence>
<dbReference type="SMART" id="SM00671">
    <property type="entry name" value="SEL1"/>
    <property type="match status" value="7"/>
</dbReference>
<feature type="compositionally biased region" description="Polar residues" evidence="2">
    <location>
        <begin position="343"/>
        <end position="356"/>
    </location>
</feature>
<name>A0A8K0R8X4_9PLEO</name>